<keyword evidence="1 7" id="KW-1003">Cell membrane</keyword>
<keyword evidence="3 7" id="KW-1133">Transmembrane helix</keyword>
<evidence type="ECO:0000256" key="4">
    <source>
        <dbReference type="ARBA" id="ARBA00023136"/>
    </source>
</evidence>
<proteinExistence type="inferred from homology"/>
<dbReference type="EMBL" id="MLFR01000004">
    <property type="protein sequence ID" value="ORM70419.1"/>
    <property type="molecule type" value="Genomic_DNA"/>
</dbReference>
<protein>
    <recommendedName>
        <fullName evidence="7">Flagellar protein</fullName>
    </recommendedName>
</protein>
<evidence type="ECO:0000256" key="7">
    <source>
        <dbReference type="RuleBase" id="RU362064"/>
    </source>
</evidence>
<dbReference type="NCBIfam" id="TIGR03500">
    <property type="entry name" value="FliO_TIGR"/>
    <property type="match status" value="1"/>
</dbReference>
<comment type="similarity">
    <text evidence="6 7">Belongs to the FliO/MopB family.</text>
</comment>
<keyword evidence="8" id="KW-0282">Flagellum</keyword>
<dbReference type="InterPro" id="IPR022781">
    <property type="entry name" value="Flagellar_biosynth_FliO"/>
</dbReference>
<keyword evidence="5 7" id="KW-0975">Bacterial flagellum</keyword>
<evidence type="ECO:0000256" key="3">
    <source>
        <dbReference type="ARBA" id="ARBA00022989"/>
    </source>
</evidence>
<dbReference type="GO" id="GO:0044781">
    <property type="term" value="P:bacterial-type flagellum organization"/>
    <property type="evidence" value="ECO:0007669"/>
    <property type="project" value="UniProtKB-UniRule"/>
</dbReference>
<keyword evidence="8" id="KW-0969">Cilium</keyword>
<dbReference type="PROSITE" id="PS51257">
    <property type="entry name" value="PROKAR_LIPOPROTEIN"/>
    <property type="match status" value="1"/>
</dbReference>
<dbReference type="GO" id="GO:0009425">
    <property type="term" value="C:bacterial-type flagellum basal body"/>
    <property type="evidence" value="ECO:0007669"/>
    <property type="project" value="UniProtKB-SubCell"/>
</dbReference>
<accession>A0A1X1D162</accession>
<reference evidence="8 9" key="1">
    <citation type="journal article" date="2017" name="Antonie Van Leeuwenhoek">
        <title>Phylogenomic resolution of the bacterial genus Pantoea and its relationship with Erwinia and Tatumella.</title>
        <authorList>
            <person name="Palmer M."/>
            <person name="Steenkamp E.T."/>
            <person name="Coetzee M.P."/>
            <person name="Chan W.Y."/>
            <person name="van Zyl E."/>
            <person name="De Maayer P."/>
            <person name="Coutinho T.A."/>
            <person name="Blom J."/>
            <person name="Smits T.H."/>
            <person name="Duffy B."/>
            <person name="Venter S.N."/>
        </authorList>
    </citation>
    <scope>NUCLEOTIDE SEQUENCE [LARGE SCALE GENOMIC DNA]</scope>
    <source>
        <strain evidence="8 9">LMG 26275</strain>
    </source>
</reference>
<dbReference type="InterPro" id="IPR052205">
    <property type="entry name" value="FliO/MopB"/>
</dbReference>
<keyword evidence="8" id="KW-0966">Cell projection</keyword>
<dbReference type="Pfam" id="PF04347">
    <property type="entry name" value="FliO"/>
    <property type="match status" value="1"/>
</dbReference>
<evidence type="ECO:0000256" key="1">
    <source>
        <dbReference type="ARBA" id="ARBA00022475"/>
    </source>
</evidence>
<keyword evidence="4 7" id="KW-0472">Membrane</keyword>
<dbReference type="Proteomes" id="UP000193558">
    <property type="component" value="Unassembled WGS sequence"/>
</dbReference>
<gene>
    <name evidence="8" type="ORF">HA51_06470</name>
</gene>
<dbReference type="GO" id="GO:0005886">
    <property type="term" value="C:plasma membrane"/>
    <property type="evidence" value="ECO:0007669"/>
    <property type="project" value="UniProtKB-SubCell"/>
</dbReference>
<dbReference type="PANTHER" id="PTHR38766:SF1">
    <property type="entry name" value="FLAGELLAR PROTEIN FLIO"/>
    <property type="match status" value="1"/>
</dbReference>
<evidence type="ECO:0000256" key="2">
    <source>
        <dbReference type="ARBA" id="ARBA00022692"/>
    </source>
</evidence>
<name>A0A1X1D162_9GAMM</name>
<evidence type="ECO:0000313" key="8">
    <source>
        <dbReference type="EMBL" id="ORM70419.1"/>
    </source>
</evidence>
<keyword evidence="2 7" id="KW-0812">Transmembrane</keyword>
<evidence type="ECO:0000256" key="5">
    <source>
        <dbReference type="ARBA" id="ARBA00023143"/>
    </source>
</evidence>
<dbReference type="AlphaFoldDB" id="A0A1X1D162"/>
<organism evidence="8 9">
    <name type="scientific">Pantoea rwandensis</name>
    <dbReference type="NCBI Taxonomy" id="1076550"/>
    <lineage>
        <taxon>Bacteria</taxon>
        <taxon>Pseudomonadati</taxon>
        <taxon>Pseudomonadota</taxon>
        <taxon>Gammaproteobacteria</taxon>
        <taxon>Enterobacterales</taxon>
        <taxon>Erwiniaceae</taxon>
        <taxon>Pantoea</taxon>
    </lineage>
</organism>
<dbReference type="OrthoDB" id="5741235at2"/>
<comment type="subcellular location">
    <subcellularLocation>
        <location evidence="7">Cell membrane</location>
    </subcellularLocation>
    <subcellularLocation>
        <location evidence="7">Bacterial flagellum basal body</location>
    </subcellularLocation>
</comment>
<dbReference type="PANTHER" id="PTHR38766">
    <property type="entry name" value="FLAGELLAR PROTEIN FLIO"/>
    <property type="match status" value="1"/>
</dbReference>
<evidence type="ECO:0000256" key="6">
    <source>
        <dbReference type="ARBA" id="ARBA00037937"/>
    </source>
</evidence>
<evidence type="ECO:0000313" key="9">
    <source>
        <dbReference type="Proteomes" id="UP000193558"/>
    </source>
</evidence>
<comment type="caution">
    <text evidence="8">The sequence shown here is derived from an EMBL/GenBank/DDBJ whole genome shotgun (WGS) entry which is preliminary data.</text>
</comment>
<sequence>MKALLPDESGLMTLIGALACVLLLMVALAWCARRSGWVQRFQRSQQSIHVLTSVSLGARAKVVLVDVGEHRFLLGVTASQITCLSREKVEGDA</sequence>
<feature type="transmembrane region" description="Helical" evidence="7">
    <location>
        <begin position="12"/>
        <end position="32"/>
    </location>
</feature>
<dbReference type="RefSeq" id="WP_084933437.1">
    <property type="nucleotide sequence ID" value="NZ_MLFR01000004.1"/>
</dbReference>